<protein>
    <submittedName>
        <fullName evidence="5">Lytic transglycosylase domain-containing protein</fullName>
    </submittedName>
</protein>
<dbReference type="RefSeq" id="WP_218392145.1">
    <property type="nucleotide sequence ID" value="NZ_JAHUZE010000002.1"/>
</dbReference>
<dbReference type="CDD" id="cd00254">
    <property type="entry name" value="LT-like"/>
    <property type="match status" value="1"/>
</dbReference>
<evidence type="ECO:0000256" key="3">
    <source>
        <dbReference type="SAM" id="SignalP"/>
    </source>
</evidence>
<evidence type="ECO:0000313" key="6">
    <source>
        <dbReference type="Proteomes" id="UP000756530"/>
    </source>
</evidence>
<dbReference type="Proteomes" id="UP000756530">
    <property type="component" value="Unassembled WGS sequence"/>
</dbReference>
<dbReference type="InterPro" id="IPR000189">
    <property type="entry name" value="Transglyc_AS"/>
</dbReference>
<evidence type="ECO:0000313" key="5">
    <source>
        <dbReference type="EMBL" id="MBV7378983.1"/>
    </source>
</evidence>
<dbReference type="PROSITE" id="PS00922">
    <property type="entry name" value="TRANSGLYCOSYLASE"/>
    <property type="match status" value="1"/>
</dbReference>
<feature type="chain" id="PRO_5046426121" evidence="3">
    <location>
        <begin position="26"/>
        <end position="317"/>
    </location>
</feature>
<keyword evidence="6" id="KW-1185">Reference proteome</keyword>
<feature type="compositionally biased region" description="Basic and acidic residues" evidence="2">
    <location>
        <begin position="85"/>
        <end position="97"/>
    </location>
</feature>
<evidence type="ECO:0000256" key="2">
    <source>
        <dbReference type="SAM" id="MobiDB-lite"/>
    </source>
</evidence>
<evidence type="ECO:0000259" key="4">
    <source>
        <dbReference type="Pfam" id="PF01464"/>
    </source>
</evidence>
<feature type="region of interest" description="Disordered" evidence="2">
    <location>
        <begin position="85"/>
        <end position="122"/>
    </location>
</feature>
<comment type="caution">
    <text evidence="5">The sequence shown here is derived from an EMBL/GenBank/DDBJ whole genome shotgun (WGS) entry which is preliminary data.</text>
</comment>
<keyword evidence="3" id="KW-0732">Signal</keyword>
<comment type="similarity">
    <text evidence="1">Belongs to the transglycosylase Slt family.</text>
</comment>
<gene>
    <name evidence="5" type="ORF">KJP28_08590</name>
</gene>
<evidence type="ECO:0000256" key="1">
    <source>
        <dbReference type="ARBA" id="ARBA00007734"/>
    </source>
</evidence>
<dbReference type="PANTHER" id="PTHR37423">
    <property type="entry name" value="SOLUBLE LYTIC MUREIN TRANSGLYCOSYLASE-RELATED"/>
    <property type="match status" value="1"/>
</dbReference>
<feature type="signal peptide" evidence="3">
    <location>
        <begin position="1"/>
        <end position="25"/>
    </location>
</feature>
<organism evidence="5 6">
    <name type="scientific">Maritimibacter dapengensis</name>
    <dbReference type="NCBI Taxonomy" id="2836868"/>
    <lineage>
        <taxon>Bacteria</taxon>
        <taxon>Pseudomonadati</taxon>
        <taxon>Pseudomonadota</taxon>
        <taxon>Alphaproteobacteria</taxon>
        <taxon>Rhodobacterales</taxon>
        <taxon>Roseobacteraceae</taxon>
        <taxon>Maritimibacter</taxon>
    </lineage>
</organism>
<name>A0ABS6T175_9RHOB</name>
<reference evidence="5 6" key="1">
    <citation type="submission" date="2021-05" db="EMBL/GenBank/DDBJ databases">
        <title>Culturable bacteria isolated from Daya Bay.</title>
        <authorList>
            <person name="Zheng W."/>
            <person name="Yu S."/>
            <person name="Huang Y."/>
        </authorList>
    </citation>
    <scope>NUCLEOTIDE SEQUENCE [LARGE SCALE GENOMIC DNA]</scope>
    <source>
        <strain evidence="5 6">DP4N28-5</strain>
    </source>
</reference>
<proteinExistence type="inferred from homology"/>
<dbReference type="PANTHER" id="PTHR37423:SF2">
    <property type="entry name" value="MEMBRANE-BOUND LYTIC MUREIN TRANSGLYCOSYLASE C"/>
    <property type="match status" value="1"/>
</dbReference>
<dbReference type="InterPro" id="IPR008258">
    <property type="entry name" value="Transglycosylase_SLT_dom_1"/>
</dbReference>
<dbReference type="EMBL" id="JAHUZE010000002">
    <property type="protein sequence ID" value="MBV7378983.1"/>
    <property type="molecule type" value="Genomic_DNA"/>
</dbReference>
<accession>A0ABS6T175</accession>
<feature type="domain" description="Transglycosylase SLT" evidence="4">
    <location>
        <begin position="184"/>
        <end position="272"/>
    </location>
</feature>
<dbReference type="Pfam" id="PF01464">
    <property type="entry name" value="SLT"/>
    <property type="match status" value="1"/>
</dbReference>
<sequence>MRGKLVTLLGAIGLIAGVLALPAAAQETDATGEAEAFTFKRMSAPTPGSNRRITVQIDPEEQARRLAAANAAALELARAREASVAEAEERAEAHAKAAAEQSAQAGEVTEVSAKSPDGQKPEPLPFTWFWNEVAPELDKGGPENLARALSLMDTQTEIAPPRLQSLQDIAQAHGPEILMATIGTDISPAFVLALISVESSGKPKAVSEKGAQGLMQLIPATAARFGVEDATDPIQNIKGGVAYLAWLMKEFDRDPILALAGYNAGENAVADHGGVPPYAETRAYVPKVLNAWRVARGLCLTPPQLMTDGCVFAVNGT</sequence>